<reference evidence="1" key="1">
    <citation type="journal article" date="2021" name="Proc. Natl. Acad. Sci. U.S.A.">
        <title>A Catalog of Tens of Thousands of Viruses from Human Metagenomes Reveals Hidden Associations with Chronic Diseases.</title>
        <authorList>
            <person name="Tisza M.J."/>
            <person name="Buck C.B."/>
        </authorList>
    </citation>
    <scope>NUCLEOTIDE SEQUENCE</scope>
    <source>
        <strain evidence="1">CtgXa1</strain>
    </source>
</reference>
<organism evidence="1">
    <name type="scientific">Myoviridae sp. ctgXa1</name>
    <dbReference type="NCBI Taxonomy" id="2827700"/>
    <lineage>
        <taxon>Viruses</taxon>
        <taxon>Duplodnaviria</taxon>
        <taxon>Heunggongvirae</taxon>
        <taxon>Uroviricota</taxon>
        <taxon>Caudoviricetes</taxon>
    </lineage>
</organism>
<accession>A0A8S5T894</accession>
<name>A0A8S5T894_9CAUD</name>
<proteinExistence type="predicted"/>
<sequence>MTPVETKNTKSSGIEIEIQLDTDDAHAKLDNLAVHVTAVNELLDRTLNRLDRAAQILPPTSLEAVRAMRYGLPPTENYMRSLAEMLKISCPLVAEVNYFLRTNADGTCAGRNSSVQIKFAAGDEVKLPIDEHDRIGILACVSETVCRYAHRVSPDA</sequence>
<dbReference type="EMBL" id="BK032760">
    <property type="protein sequence ID" value="DAF58986.1"/>
    <property type="molecule type" value="Genomic_DNA"/>
</dbReference>
<protein>
    <submittedName>
        <fullName evidence="1">Uncharacterized protein</fullName>
    </submittedName>
</protein>
<evidence type="ECO:0000313" key="1">
    <source>
        <dbReference type="EMBL" id="DAF58986.1"/>
    </source>
</evidence>